<evidence type="ECO:0000313" key="3">
    <source>
        <dbReference type="Proteomes" id="UP000066284"/>
    </source>
</evidence>
<dbReference type="AlphaFoldDB" id="A0A0S4L2Q8"/>
<evidence type="ECO:0000313" key="2">
    <source>
        <dbReference type="EMBL" id="CUQ68338.1"/>
    </source>
</evidence>
<protein>
    <recommendedName>
        <fullName evidence="4">Lipoprotein</fullName>
    </recommendedName>
</protein>
<gene>
    <name evidence="2" type="ORF">NITINOP_3367</name>
</gene>
<keyword evidence="3" id="KW-1185">Reference proteome</keyword>
<dbReference type="PROSITE" id="PS51257">
    <property type="entry name" value="PROKAR_LIPOPROTEIN"/>
    <property type="match status" value="1"/>
</dbReference>
<organism evidence="2 3">
    <name type="scientific">Candidatus Nitrospira inopinata</name>
    <dbReference type="NCBI Taxonomy" id="1715989"/>
    <lineage>
        <taxon>Bacteria</taxon>
        <taxon>Pseudomonadati</taxon>
        <taxon>Nitrospirota</taxon>
        <taxon>Nitrospiria</taxon>
        <taxon>Nitrospirales</taxon>
        <taxon>Nitrospiraceae</taxon>
        <taxon>Nitrospira</taxon>
    </lineage>
</organism>
<accession>A0A0S4L2Q8</accession>
<evidence type="ECO:0008006" key="4">
    <source>
        <dbReference type="Google" id="ProtNLM"/>
    </source>
</evidence>
<dbReference type="EMBL" id="LN885086">
    <property type="protein sequence ID" value="CUQ68338.1"/>
    <property type="molecule type" value="Genomic_DNA"/>
</dbReference>
<sequence length="194" mass="20812">MKAVNGVAAVTMASALLFGVASCPPAEAGTVESLVIVDAKGKTLGPIVEFAGPFFKLPLVPFKVGDSVFVLSIFKNKIAGSGNPVNLYFDNRRCDHKAGQVVAALDEIITKEAVRDETFWSFVGADGKTVYVPTPKAQPIKSFKVQSRLYVEPNGEVECQEYPKFIPTAIPATAIENMLDSFTPPFSVDAVVKK</sequence>
<name>A0A0S4L2Q8_9BACT</name>
<proteinExistence type="predicted"/>
<evidence type="ECO:0000256" key="1">
    <source>
        <dbReference type="SAM" id="SignalP"/>
    </source>
</evidence>
<dbReference type="STRING" id="1715989.NITINOP_3367"/>
<dbReference type="RefSeq" id="WP_158023475.1">
    <property type="nucleotide sequence ID" value="NZ_LN885086.1"/>
</dbReference>
<keyword evidence="1" id="KW-0732">Signal</keyword>
<dbReference type="KEGG" id="nio:NITINOP_3367"/>
<dbReference type="Proteomes" id="UP000066284">
    <property type="component" value="Chromosome 1"/>
</dbReference>
<feature type="signal peptide" evidence="1">
    <location>
        <begin position="1"/>
        <end position="28"/>
    </location>
</feature>
<feature type="chain" id="PRO_5006623678" description="Lipoprotein" evidence="1">
    <location>
        <begin position="29"/>
        <end position="194"/>
    </location>
</feature>
<reference evidence="3" key="1">
    <citation type="submission" date="2015-09" db="EMBL/GenBank/DDBJ databases">
        <authorList>
            <person name="Daims H."/>
        </authorList>
    </citation>
    <scope>NUCLEOTIDE SEQUENCE [LARGE SCALE GENOMIC DNA]</scope>
</reference>